<evidence type="ECO:0000313" key="6">
    <source>
        <dbReference type="EMBL" id="MBI6872422.1"/>
    </source>
</evidence>
<dbReference type="Pfam" id="PF03466">
    <property type="entry name" value="LysR_substrate"/>
    <property type="match status" value="1"/>
</dbReference>
<comment type="caution">
    <text evidence="6">The sequence shown here is derived from an EMBL/GenBank/DDBJ whole genome shotgun (WGS) entry which is preliminary data.</text>
</comment>
<dbReference type="InterPro" id="IPR005119">
    <property type="entry name" value="LysR_subst-bd"/>
</dbReference>
<comment type="similarity">
    <text evidence="1">Belongs to the LysR transcriptional regulatory family.</text>
</comment>
<dbReference type="CDD" id="cd05466">
    <property type="entry name" value="PBP2_LTTR_substrate"/>
    <property type="match status" value="1"/>
</dbReference>
<keyword evidence="4" id="KW-0804">Transcription</keyword>
<dbReference type="EMBL" id="JAEEGB010000006">
    <property type="protein sequence ID" value="MBI6872422.1"/>
    <property type="molecule type" value="Genomic_DNA"/>
</dbReference>
<sequence length="290" mass="32228">MTLQQFEVFVKVVETGSFTKAGELLALTQSAISHIISALEIELGFTLLYRNRTGVSITNEGQKIFQHALDILNKAELLKQEAAAILGIESGILKIGCFPSISAKILPDIILSYQKKYPKIDLQIFEGSYNEIENWVSTGVIDLGFSAIPPESLDFIPLFQDDMVVIVSEDHPFSLKEEISINEMESQSFIMPKSGCDIQLKQLFKENKISPNTKFELEDNNTILAMVGRGLGISIMPEILLDFKSLPLNAIRLLPRLSRTVGILIKSYKTASPASLSFIKETKSCLERLA</sequence>
<feature type="domain" description="HTH lysR-type" evidence="5">
    <location>
        <begin position="1"/>
        <end position="58"/>
    </location>
</feature>
<organism evidence="6 7">
    <name type="scientific">Clostridium aciditolerans</name>
    <dbReference type="NCBI Taxonomy" id="339861"/>
    <lineage>
        <taxon>Bacteria</taxon>
        <taxon>Bacillati</taxon>
        <taxon>Bacillota</taxon>
        <taxon>Clostridia</taxon>
        <taxon>Eubacteriales</taxon>
        <taxon>Clostridiaceae</taxon>
        <taxon>Clostridium</taxon>
    </lineage>
</organism>
<dbReference type="GO" id="GO:0003677">
    <property type="term" value="F:DNA binding"/>
    <property type="evidence" value="ECO:0007669"/>
    <property type="project" value="UniProtKB-KW"/>
</dbReference>
<keyword evidence="3" id="KW-0238">DNA-binding</keyword>
<proteinExistence type="inferred from homology"/>
<dbReference type="PRINTS" id="PR00039">
    <property type="entry name" value="HTHLYSR"/>
</dbReference>
<dbReference type="RefSeq" id="WP_211141924.1">
    <property type="nucleotide sequence ID" value="NZ_JAEEGB010000006.1"/>
</dbReference>
<evidence type="ECO:0000313" key="7">
    <source>
        <dbReference type="Proteomes" id="UP000622687"/>
    </source>
</evidence>
<name>A0A934HWT8_9CLOT</name>
<dbReference type="AlphaFoldDB" id="A0A934HWT8"/>
<dbReference type="PANTHER" id="PTHR30419:SF24">
    <property type="entry name" value="HTH-TYPE TRANSCRIPTIONAL REGULATOR CZCR"/>
    <property type="match status" value="1"/>
</dbReference>
<evidence type="ECO:0000256" key="4">
    <source>
        <dbReference type="ARBA" id="ARBA00023163"/>
    </source>
</evidence>
<dbReference type="PROSITE" id="PS50931">
    <property type="entry name" value="HTH_LYSR"/>
    <property type="match status" value="1"/>
</dbReference>
<reference evidence="6" key="1">
    <citation type="submission" date="2020-12" db="EMBL/GenBank/DDBJ databases">
        <title>Clostridium thailandense sp. nov., a novel acetogenic bacterium isolated from peat land soil in Thailand.</title>
        <authorList>
            <person name="Chaikitkaew S."/>
            <person name="Birkeland N.K."/>
        </authorList>
    </citation>
    <scope>NUCLEOTIDE SEQUENCE</scope>
    <source>
        <strain evidence="6">DSM 17425</strain>
    </source>
</reference>
<evidence type="ECO:0000256" key="1">
    <source>
        <dbReference type="ARBA" id="ARBA00009437"/>
    </source>
</evidence>
<accession>A0A934HWT8</accession>
<keyword evidence="2" id="KW-0805">Transcription regulation</keyword>
<dbReference type="Proteomes" id="UP000622687">
    <property type="component" value="Unassembled WGS sequence"/>
</dbReference>
<dbReference type="InterPro" id="IPR000847">
    <property type="entry name" value="LysR_HTH_N"/>
</dbReference>
<evidence type="ECO:0000256" key="2">
    <source>
        <dbReference type="ARBA" id="ARBA00023015"/>
    </source>
</evidence>
<keyword evidence="7" id="KW-1185">Reference proteome</keyword>
<dbReference type="GO" id="GO:0003700">
    <property type="term" value="F:DNA-binding transcription factor activity"/>
    <property type="evidence" value="ECO:0007669"/>
    <property type="project" value="InterPro"/>
</dbReference>
<gene>
    <name evidence="6" type="ORF">I6U51_06825</name>
</gene>
<dbReference type="GO" id="GO:0005829">
    <property type="term" value="C:cytosol"/>
    <property type="evidence" value="ECO:0007669"/>
    <property type="project" value="TreeGrafter"/>
</dbReference>
<dbReference type="SUPFAM" id="SSF53850">
    <property type="entry name" value="Periplasmic binding protein-like II"/>
    <property type="match status" value="1"/>
</dbReference>
<evidence type="ECO:0000256" key="3">
    <source>
        <dbReference type="ARBA" id="ARBA00023125"/>
    </source>
</evidence>
<protein>
    <submittedName>
        <fullName evidence="6">LysR family transcriptional regulator</fullName>
    </submittedName>
</protein>
<dbReference type="InterPro" id="IPR036390">
    <property type="entry name" value="WH_DNA-bd_sf"/>
</dbReference>
<dbReference type="InterPro" id="IPR036388">
    <property type="entry name" value="WH-like_DNA-bd_sf"/>
</dbReference>
<dbReference type="PANTHER" id="PTHR30419">
    <property type="entry name" value="HTH-TYPE TRANSCRIPTIONAL REGULATOR YBHD"/>
    <property type="match status" value="1"/>
</dbReference>
<evidence type="ECO:0000259" key="5">
    <source>
        <dbReference type="PROSITE" id="PS50931"/>
    </source>
</evidence>
<dbReference type="InterPro" id="IPR050950">
    <property type="entry name" value="HTH-type_LysR_regulators"/>
</dbReference>
<dbReference type="Gene3D" id="3.40.190.290">
    <property type="match status" value="1"/>
</dbReference>
<dbReference type="Gene3D" id="1.10.10.10">
    <property type="entry name" value="Winged helix-like DNA-binding domain superfamily/Winged helix DNA-binding domain"/>
    <property type="match status" value="1"/>
</dbReference>
<dbReference type="Pfam" id="PF00126">
    <property type="entry name" value="HTH_1"/>
    <property type="match status" value="1"/>
</dbReference>
<dbReference type="SUPFAM" id="SSF46785">
    <property type="entry name" value="Winged helix' DNA-binding domain"/>
    <property type="match status" value="1"/>
</dbReference>
<dbReference type="FunFam" id="1.10.10.10:FF:000001">
    <property type="entry name" value="LysR family transcriptional regulator"/>
    <property type="match status" value="1"/>
</dbReference>